<keyword evidence="12" id="KW-1185">Reference proteome</keyword>
<comment type="subcellular location">
    <subcellularLocation>
        <location evidence="1 9">Nucleus</location>
    </subcellularLocation>
</comment>
<dbReference type="GO" id="GO:0005634">
    <property type="term" value="C:nucleus"/>
    <property type="evidence" value="ECO:0007669"/>
    <property type="project" value="UniProtKB-SubCell"/>
</dbReference>
<dbReference type="GO" id="GO:0003712">
    <property type="term" value="F:transcription coregulator activity"/>
    <property type="evidence" value="ECO:0007669"/>
    <property type="project" value="InterPro"/>
</dbReference>
<keyword evidence="7 9" id="KW-0539">Nucleus</keyword>
<evidence type="ECO:0000256" key="8">
    <source>
        <dbReference type="ARBA" id="ARBA00032016"/>
    </source>
</evidence>
<dbReference type="Pfam" id="PF09606">
    <property type="entry name" value="Med15_N"/>
    <property type="match status" value="1"/>
</dbReference>
<sequence>ALQCKMADQLMDWRGELFRSKVVAQIEEAVRSSATHITKSSSEMEMYMFQKAKTPEEYLALAARMILHIKEMRRAAVFGHEA</sequence>
<evidence type="ECO:0000256" key="3">
    <source>
        <dbReference type="ARBA" id="ARBA00019613"/>
    </source>
</evidence>
<dbReference type="InterPro" id="IPR019087">
    <property type="entry name" value="Med15_N"/>
</dbReference>
<evidence type="ECO:0000256" key="1">
    <source>
        <dbReference type="ARBA" id="ARBA00004123"/>
    </source>
</evidence>
<organism evidence="11 12">
    <name type="scientific">Magallana gigas</name>
    <name type="common">Pacific oyster</name>
    <name type="synonym">Crassostrea gigas</name>
    <dbReference type="NCBI Taxonomy" id="29159"/>
    <lineage>
        <taxon>Eukaryota</taxon>
        <taxon>Metazoa</taxon>
        <taxon>Spiralia</taxon>
        <taxon>Lophotrochozoa</taxon>
        <taxon>Mollusca</taxon>
        <taxon>Bivalvia</taxon>
        <taxon>Autobranchia</taxon>
        <taxon>Pteriomorphia</taxon>
        <taxon>Ostreida</taxon>
        <taxon>Ostreoidea</taxon>
        <taxon>Ostreidae</taxon>
        <taxon>Magallana</taxon>
    </lineage>
</organism>
<dbReference type="FunFam" id="1.10.246.20:FF:000002">
    <property type="entry name" value="Mediator of RNA polymerase II transcription subunit 15"/>
    <property type="match status" value="1"/>
</dbReference>
<keyword evidence="6 9" id="KW-0804">Transcription</keyword>
<evidence type="ECO:0000256" key="7">
    <source>
        <dbReference type="ARBA" id="ARBA00023242"/>
    </source>
</evidence>
<dbReference type="EnsemblMetazoa" id="G23207.3">
    <property type="protein sequence ID" value="G23207.3:cds"/>
    <property type="gene ID" value="G23207"/>
</dbReference>
<name>A0A8W8KHR6_MAGGI</name>
<keyword evidence="4 9" id="KW-0805">Transcription regulation</keyword>
<dbReference type="Gene3D" id="1.10.246.20">
    <property type="entry name" value="Coactivator CBP, KIX domain"/>
    <property type="match status" value="1"/>
</dbReference>
<keyword evidence="5 9" id="KW-0010">Activator</keyword>
<proteinExistence type="inferred from homology"/>
<evidence type="ECO:0000256" key="5">
    <source>
        <dbReference type="ARBA" id="ARBA00023159"/>
    </source>
</evidence>
<dbReference type="InterPro" id="IPR036529">
    <property type="entry name" value="KIX_dom_sf"/>
</dbReference>
<reference evidence="11" key="1">
    <citation type="submission" date="2022-08" db="UniProtKB">
        <authorList>
            <consortium name="EnsemblMetazoa"/>
        </authorList>
    </citation>
    <scope>IDENTIFICATION</scope>
    <source>
        <strain evidence="11">05x7-T-G4-1.051#20</strain>
    </source>
</reference>
<dbReference type="EnsemblMetazoa" id="G23207.4">
    <property type="protein sequence ID" value="G23207.4:cds"/>
    <property type="gene ID" value="G23207"/>
</dbReference>
<comment type="similarity">
    <text evidence="2 9">Belongs to the Mediator complex subunit 15 family.</text>
</comment>
<gene>
    <name evidence="9" type="primary">MED15</name>
</gene>
<dbReference type="Proteomes" id="UP000005408">
    <property type="component" value="Unassembled WGS sequence"/>
</dbReference>
<feature type="domain" description="Mediator of RNA polymerase II transcription subunit 15 N-terminal" evidence="10">
    <location>
        <begin position="12"/>
        <end position="75"/>
    </location>
</feature>
<dbReference type="AlphaFoldDB" id="A0A8W8KHR6"/>
<evidence type="ECO:0000256" key="2">
    <source>
        <dbReference type="ARBA" id="ARBA00009807"/>
    </source>
</evidence>
<comment type="function">
    <text evidence="9">Component of the Mediator complex, a coactivator involved in the regulated transcription of nearly all RNA polymerase II-dependent genes. Mediator functions as a bridge to convey information from gene-specific regulatory proteins to the basal RNA polymerase II transcription machinery. Mediator is recruited to promoters by direct interactions with regulatory proteins and serves as a scaffold for the assembly of a functional preinitiation complex with RNA polymerase II and the general transcription factors.</text>
</comment>
<protein>
    <recommendedName>
        <fullName evidence="3 9">Mediator of RNA polymerase II transcription subunit 15</fullName>
    </recommendedName>
    <alternativeName>
        <fullName evidence="8 9">Mediator complex subunit 15</fullName>
    </alternativeName>
</protein>
<accession>A0A8W8KHR6</accession>
<dbReference type="GO" id="GO:0006355">
    <property type="term" value="P:regulation of DNA-templated transcription"/>
    <property type="evidence" value="ECO:0007669"/>
    <property type="project" value="InterPro"/>
</dbReference>
<evidence type="ECO:0000256" key="6">
    <source>
        <dbReference type="ARBA" id="ARBA00023163"/>
    </source>
</evidence>
<evidence type="ECO:0000259" key="10">
    <source>
        <dbReference type="Pfam" id="PF09606"/>
    </source>
</evidence>
<evidence type="ECO:0000313" key="12">
    <source>
        <dbReference type="Proteomes" id="UP000005408"/>
    </source>
</evidence>
<evidence type="ECO:0000256" key="9">
    <source>
        <dbReference type="RuleBase" id="RU364148"/>
    </source>
</evidence>
<comment type="subunit">
    <text evidence="9">Component of the Mediator complex.</text>
</comment>
<evidence type="ECO:0000313" key="11">
    <source>
        <dbReference type="EnsemblMetazoa" id="G23207.3:cds"/>
    </source>
</evidence>
<evidence type="ECO:0000256" key="4">
    <source>
        <dbReference type="ARBA" id="ARBA00023015"/>
    </source>
</evidence>